<evidence type="ECO:0000313" key="1">
    <source>
        <dbReference type="EMBL" id="TVY60481.1"/>
    </source>
</evidence>
<dbReference type="Proteomes" id="UP000320707">
    <property type="component" value="Unassembled WGS sequence"/>
</dbReference>
<sequence length="210" mass="23165">MAAPAPTRAFFYQNHPNQTDLHNYTHGSVVTPQVATAYRKSICMQEYDKLNSRFLIQLALFDCDIVTCTAKQNGFPPGVIQVARRENAAYQSHDINPVEEIGERIQYDTQIVDEIGTNGFTVVLSCADEIVGSASVKDWKPTAQENDWKPADHYVGKSADEASAMNSAPSVRETASCEGDVEVFMVAVKLDFNTERRELQKASSGHVSSS</sequence>
<comment type="caution">
    <text evidence="1">The sequence shown here is derived from an EMBL/GenBank/DDBJ whole genome shotgun (WGS) entry which is preliminary data.</text>
</comment>
<gene>
    <name evidence="1" type="ORF">Focb16_v003238</name>
</gene>
<dbReference type="AlphaFoldDB" id="A0A559KM75"/>
<reference evidence="1 2" key="1">
    <citation type="journal article" date="2019" name="Microbiol. Resour. Announc.">
        <title>High-quality draft genome sequence of Fusarium oxysporum f. sp. cubense strain 160527, a causal agent of Panama disease.</title>
        <authorList>
            <person name="Asai S."/>
            <person name="Ayukawa Y."/>
            <person name="Gan P."/>
            <person name="Masuda S."/>
            <person name="Komatsu K."/>
            <person name="Shirasu K."/>
            <person name="Arie T."/>
        </authorList>
    </citation>
    <scope>NUCLEOTIDE SEQUENCE [LARGE SCALE GENOMIC DNA]</scope>
    <source>
        <strain evidence="1 2">160527</strain>
    </source>
</reference>
<evidence type="ECO:0000313" key="2">
    <source>
        <dbReference type="Proteomes" id="UP000320707"/>
    </source>
</evidence>
<dbReference type="EMBL" id="SRMI01000012">
    <property type="protein sequence ID" value="TVY60481.1"/>
    <property type="molecule type" value="Genomic_DNA"/>
</dbReference>
<accession>A0A559KM75</accession>
<name>A0A559KM75_FUSOC</name>
<proteinExistence type="predicted"/>
<organism evidence="1 2">
    <name type="scientific">Fusarium oxysporum f. sp. cubense</name>
    <dbReference type="NCBI Taxonomy" id="61366"/>
    <lineage>
        <taxon>Eukaryota</taxon>
        <taxon>Fungi</taxon>
        <taxon>Dikarya</taxon>
        <taxon>Ascomycota</taxon>
        <taxon>Pezizomycotina</taxon>
        <taxon>Sordariomycetes</taxon>
        <taxon>Hypocreomycetidae</taxon>
        <taxon>Hypocreales</taxon>
        <taxon>Nectriaceae</taxon>
        <taxon>Fusarium</taxon>
        <taxon>Fusarium oxysporum species complex</taxon>
    </lineage>
</organism>
<protein>
    <submittedName>
        <fullName evidence="1">Uncharacterized protein</fullName>
    </submittedName>
</protein>